<feature type="transmembrane region" description="Helical" evidence="10">
    <location>
        <begin position="137"/>
        <end position="160"/>
    </location>
</feature>
<dbReference type="InterPro" id="IPR051327">
    <property type="entry name" value="MATE_MepA_subfamily"/>
</dbReference>
<name>A0A9D9HY58_9FIRM</name>
<feature type="transmembrane region" description="Helical" evidence="10">
    <location>
        <begin position="12"/>
        <end position="36"/>
    </location>
</feature>
<protein>
    <recommendedName>
        <fullName evidence="3">Multidrug export protein MepA</fullName>
    </recommendedName>
</protein>
<evidence type="ECO:0000256" key="6">
    <source>
        <dbReference type="ARBA" id="ARBA00022692"/>
    </source>
</evidence>
<dbReference type="Proteomes" id="UP000823618">
    <property type="component" value="Unassembled WGS sequence"/>
</dbReference>
<dbReference type="PANTHER" id="PTHR43823">
    <property type="entry name" value="SPORULATION PROTEIN YKVU"/>
    <property type="match status" value="1"/>
</dbReference>
<evidence type="ECO:0000256" key="4">
    <source>
        <dbReference type="ARBA" id="ARBA00022448"/>
    </source>
</evidence>
<feature type="transmembrane region" description="Helical" evidence="10">
    <location>
        <begin position="357"/>
        <end position="379"/>
    </location>
</feature>
<dbReference type="AlphaFoldDB" id="A0A9D9HY58"/>
<keyword evidence="7 10" id="KW-1133">Transmembrane helix</keyword>
<keyword evidence="8 10" id="KW-0472">Membrane</keyword>
<comment type="similarity">
    <text evidence="2">Belongs to the multi antimicrobial extrusion (MATE) (TC 2.A.66.1) family. MepA subfamily.</text>
</comment>
<dbReference type="GO" id="GO:0015297">
    <property type="term" value="F:antiporter activity"/>
    <property type="evidence" value="ECO:0007669"/>
    <property type="project" value="InterPro"/>
</dbReference>
<keyword evidence="5" id="KW-1003">Cell membrane</keyword>
<dbReference type="PANTHER" id="PTHR43823:SF3">
    <property type="entry name" value="MULTIDRUG EXPORT PROTEIN MEPA"/>
    <property type="match status" value="1"/>
</dbReference>
<dbReference type="GO" id="GO:0005886">
    <property type="term" value="C:plasma membrane"/>
    <property type="evidence" value="ECO:0007669"/>
    <property type="project" value="UniProtKB-SubCell"/>
</dbReference>
<evidence type="ECO:0000256" key="5">
    <source>
        <dbReference type="ARBA" id="ARBA00022475"/>
    </source>
</evidence>
<evidence type="ECO:0000256" key="7">
    <source>
        <dbReference type="ARBA" id="ARBA00022989"/>
    </source>
</evidence>
<keyword evidence="4" id="KW-0813">Transport</keyword>
<dbReference type="InterPro" id="IPR048279">
    <property type="entry name" value="MdtK-like"/>
</dbReference>
<dbReference type="PIRSF" id="PIRSF006603">
    <property type="entry name" value="DinF"/>
    <property type="match status" value="1"/>
</dbReference>
<feature type="transmembrane region" description="Helical" evidence="10">
    <location>
        <begin position="238"/>
        <end position="262"/>
    </location>
</feature>
<organism evidence="11 12">
    <name type="scientific">Candidatus Scybalomonas excrementavium</name>
    <dbReference type="NCBI Taxonomy" id="2840943"/>
    <lineage>
        <taxon>Bacteria</taxon>
        <taxon>Bacillati</taxon>
        <taxon>Bacillota</taxon>
        <taxon>Clostridia</taxon>
        <taxon>Lachnospirales</taxon>
        <taxon>Lachnospiraceae</taxon>
        <taxon>Lachnospiraceae incertae sedis</taxon>
        <taxon>Candidatus Scybalomonas</taxon>
    </lineage>
</organism>
<keyword evidence="9" id="KW-0046">Antibiotic resistance</keyword>
<feature type="transmembrane region" description="Helical" evidence="10">
    <location>
        <begin position="274"/>
        <end position="297"/>
    </location>
</feature>
<proteinExistence type="inferred from homology"/>
<reference evidence="11" key="1">
    <citation type="submission" date="2020-10" db="EMBL/GenBank/DDBJ databases">
        <authorList>
            <person name="Gilroy R."/>
        </authorList>
    </citation>
    <scope>NUCLEOTIDE SEQUENCE</scope>
    <source>
        <strain evidence="11">E3-2379</strain>
    </source>
</reference>
<evidence type="ECO:0000313" key="12">
    <source>
        <dbReference type="Proteomes" id="UP000823618"/>
    </source>
</evidence>
<comment type="subcellular location">
    <subcellularLocation>
        <location evidence="1">Cell membrane</location>
        <topology evidence="1">Multi-pass membrane protein</topology>
    </subcellularLocation>
</comment>
<evidence type="ECO:0000256" key="2">
    <source>
        <dbReference type="ARBA" id="ARBA00008417"/>
    </source>
</evidence>
<evidence type="ECO:0000256" key="10">
    <source>
        <dbReference type="SAM" id="Phobius"/>
    </source>
</evidence>
<dbReference type="EMBL" id="JADIML010000002">
    <property type="protein sequence ID" value="MBO8462308.1"/>
    <property type="molecule type" value="Genomic_DNA"/>
</dbReference>
<sequence>MKQQNDLGKDPIPTLVIKLAIPTMIAQFVNVLYAIVDRMYIGNIPKIGDTALAGVGVCSPIITLLTSFGTLIGIGGSVLVSMRLGEKRIKQAQQILSNCFFMLIILSISLTVLFLLSKEKLLYWFGASSITFPYANTFLTIYTFGTFFALMALGMNYFIICQGYSTIGMCSVLIGAILNILLDSIFIFIFHMEVAGAALATVISQFVSCVFVLSFLFSKKSQIQISFSGYSLSIMKQVLSIGFSPFMILATDNVLIIALNTILQKYGNTEGDMLIASATIVQSYMTLITAPMLGITSGTQPLLSYNYGAKNEYRVQKGIQTILIVCLLFTSIMFLASRFLPSYFVRLFTNDPNYIQLSIWGIKVFTLSIIPLSLQYTFVDSLTALSATKVSLFLSLTRKSLFLLLTILLPLYFTARSAFYAEPLSDFIASILSTTIFLLVFKKHMKKRMST</sequence>
<evidence type="ECO:0000256" key="8">
    <source>
        <dbReference type="ARBA" id="ARBA00023136"/>
    </source>
</evidence>
<dbReference type="CDD" id="cd13143">
    <property type="entry name" value="MATE_MepA_like"/>
    <property type="match status" value="1"/>
</dbReference>
<dbReference type="GO" id="GO:0042910">
    <property type="term" value="F:xenobiotic transmembrane transporter activity"/>
    <property type="evidence" value="ECO:0007669"/>
    <property type="project" value="InterPro"/>
</dbReference>
<feature type="transmembrane region" description="Helical" evidence="10">
    <location>
        <begin position="400"/>
        <end position="418"/>
    </location>
</feature>
<gene>
    <name evidence="11" type="ORF">IAC13_00070</name>
</gene>
<accession>A0A9D9HY58</accession>
<feature type="transmembrane region" description="Helical" evidence="10">
    <location>
        <begin position="51"/>
        <end position="74"/>
    </location>
</feature>
<dbReference type="Pfam" id="PF01554">
    <property type="entry name" value="MatE"/>
    <property type="match status" value="2"/>
</dbReference>
<dbReference type="InterPro" id="IPR045070">
    <property type="entry name" value="MATE_MepA-like"/>
</dbReference>
<feature type="transmembrane region" description="Helical" evidence="10">
    <location>
        <begin position="197"/>
        <end position="217"/>
    </location>
</feature>
<feature type="transmembrane region" description="Helical" evidence="10">
    <location>
        <begin position="318"/>
        <end position="337"/>
    </location>
</feature>
<dbReference type="GO" id="GO:0046677">
    <property type="term" value="P:response to antibiotic"/>
    <property type="evidence" value="ECO:0007669"/>
    <property type="project" value="UniProtKB-KW"/>
</dbReference>
<comment type="caution">
    <text evidence="11">The sequence shown here is derived from an EMBL/GenBank/DDBJ whole genome shotgun (WGS) entry which is preliminary data.</text>
</comment>
<evidence type="ECO:0000256" key="9">
    <source>
        <dbReference type="ARBA" id="ARBA00023251"/>
    </source>
</evidence>
<keyword evidence="6 10" id="KW-0812">Transmembrane</keyword>
<evidence type="ECO:0000256" key="1">
    <source>
        <dbReference type="ARBA" id="ARBA00004651"/>
    </source>
</evidence>
<dbReference type="InterPro" id="IPR002528">
    <property type="entry name" value="MATE_fam"/>
</dbReference>
<evidence type="ECO:0000313" key="11">
    <source>
        <dbReference type="EMBL" id="MBO8462308.1"/>
    </source>
</evidence>
<feature type="transmembrane region" description="Helical" evidence="10">
    <location>
        <begin position="172"/>
        <end position="191"/>
    </location>
</feature>
<reference evidence="11" key="2">
    <citation type="journal article" date="2021" name="PeerJ">
        <title>Extensive microbial diversity within the chicken gut microbiome revealed by metagenomics and culture.</title>
        <authorList>
            <person name="Gilroy R."/>
            <person name="Ravi A."/>
            <person name="Getino M."/>
            <person name="Pursley I."/>
            <person name="Horton D.L."/>
            <person name="Alikhan N.F."/>
            <person name="Baker D."/>
            <person name="Gharbi K."/>
            <person name="Hall N."/>
            <person name="Watson M."/>
            <person name="Adriaenssens E.M."/>
            <person name="Foster-Nyarko E."/>
            <person name="Jarju S."/>
            <person name="Secka A."/>
            <person name="Antonio M."/>
            <person name="Oren A."/>
            <person name="Chaudhuri R.R."/>
            <person name="La Ragione R."/>
            <person name="Hildebrand F."/>
            <person name="Pallen M.J."/>
        </authorList>
    </citation>
    <scope>NUCLEOTIDE SEQUENCE</scope>
    <source>
        <strain evidence="11">E3-2379</strain>
    </source>
</reference>
<feature type="transmembrane region" description="Helical" evidence="10">
    <location>
        <begin position="95"/>
        <end position="117"/>
    </location>
</feature>
<evidence type="ECO:0000256" key="3">
    <source>
        <dbReference type="ARBA" id="ARBA00022106"/>
    </source>
</evidence>
<dbReference type="NCBIfam" id="TIGR00797">
    <property type="entry name" value="matE"/>
    <property type="match status" value="1"/>
</dbReference>
<feature type="transmembrane region" description="Helical" evidence="10">
    <location>
        <begin position="424"/>
        <end position="441"/>
    </location>
</feature>